<accession>A0A6S7CRM2</accession>
<feature type="transmembrane region" description="Helical" evidence="1">
    <location>
        <begin position="74"/>
        <end position="93"/>
    </location>
</feature>
<dbReference type="InterPro" id="IPR056918">
    <property type="entry name" value="8xMP"/>
</dbReference>
<sequence>MLTQSKYDEIFKSNRKVHKKALKQAYEIRKFEIDLYWKRAAYFWTFIGVAFAGYAAAYSTETKGHAYTLADKELLLIIISCIGVVFSVAWHYVNKGGKFWQENWENHVELLENEIFGPLYKTIAKRPKRASISWKSISDLLTKPEPFSVSKINQIVSTFTALIWISMLVKSSLPICFEACFVDYKKAVPISLTIATCLAIRFAGKSHQDSHHPTVSGRTATIEVEKPASNSIKK</sequence>
<protein>
    <submittedName>
        <fullName evidence="2">Uncharacterized protein</fullName>
    </submittedName>
</protein>
<dbReference type="EMBL" id="CADIKW010000004">
    <property type="protein sequence ID" value="CAB3862109.1"/>
    <property type="molecule type" value="Genomic_DNA"/>
</dbReference>
<name>A0A6S7CRM2_9BURK</name>
<evidence type="ECO:0000313" key="3">
    <source>
        <dbReference type="Proteomes" id="UP000494272"/>
    </source>
</evidence>
<keyword evidence="1" id="KW-0472">Membrane</keyword>
<reference evidence="2 3" key="1">
    <citation type="submission" date="2020-04" db="EMBL/GenBank/DDBJ databases">
        <authorList>
            <person name="De Canck E."/>
        </authorList>
    </citation>
    <scope>NUCLEOTIDE SEQUENCE [LARGE SCALE GENOMIC DNA]</scope>
    <source>
        <strain evidence="2 3">LMG 26841</strain>
    </source>
</reference>
<keyword evidence="3" id="KW-1185">Reference proteome</keyword>
<feature type="transmembrane region" description="Helical" evidence="1">
    <location>
        <begin position="40"/>
        <end position="59"/>
    </location>
</feature>
<dbReference type="RefSeq" id="WP_156330757.1">
    <property type="nucleotide sequence ID" value="NZ_CADIKW010000004.1"/>
</dbReference>
<dbReference type="AlphaFoldDB" id="A0A6S7CRM2"/>
<dbReference type="Proteomes" id="UP000494272">
    <property type="component" value="Unassembled WGS sequence"/>
</dbReference>
<dbReference type="Pfam" id="PF24838">
    <property type="entry name" value="8xMP"/>
    <property type="match status" value="1"/>
</dbReference>
<keyword evidence="1" id="KW-1133">Transmembrane helix</keyword>
<organism evidence="2 3">
    <name type="scientific">Achromobacter dolens</name>
    <dbReference type="NCBI Taxonomy" id="1287738"/>
    <lineage>
        <taxon>Bacteria</taxon>
        <taxon>Pseudomonadati</taxon>
        <taxon>Pseudomonadota</taxon>
        <taxon>Betaproteobacteria</taxon>
        <taxon>Burkholderiales</taxon>
        <taxon>Alcaligenaceae</taxon>
        <taxon>Achromobacter</taxon>
    </lineage>
</organism>
<gene>
    <name evidence="2" type="ORF">LMG26841_02506</name>
</gene>
<evidence type="ECO:0000256" key="1">
    <source>
        <dbReference type="SAM" id="Phobius"/>
    </source>
</evidence>
<proteinExistence type="predicted"/>
<dbReference type="GeneID" id="94356054"/>
<keyword evidence="1" id="KW-0812">Transmembrane</keyword>
<evidence type="ECO:0000313" key="2">
    <source>
        <dbReference type="EMBL" id="CAB3862109.1"/>
    </source>
</evidence>